<comment type="caution">
    <text evidence="5">Lacks conserved residue(s) required for the propagation of feature annotation.</text>
</comment>
<keyword evidence="4 5" id="KW-0520">NAD</keyword>
<feature type="binding site" evidence="5">
    <location>
        <position position="250"/>
    </location>
    <ligand>
        <name>NAD(+)</name>
        <dbReference type="ChEBI" id="CHEBI:57540"/>
    </ligand>
</feature>
<evidence type="ECO:0000259" key="10">
    <source>
        <dbReference type="SMART" id="SM00997"/>
    </source>
</evidence>
<evidence type="ECO:0000256" key="5">
    <source>
        <dbReference type="HAMAP-Rule" id="MF_00563"/>
    </source>
</evidence>
<dbReference type="InterPro" id="IPR015878">
    <property type="entry name" value="Ado_hCys_hydrolase_NAD-bd"/>
</dbReference>
<feature type="binding site" evidence="5 7">
    <location>
        <begin position="216"/>
        <end position="218"/>
    </location>
    <ligand>
        <name>NAD(+)</name>
        <dbReference type="ChEBI" id="CHEBI:57540"/>
    </ligand>
</feature>
<evidence type="ECO:0000256" key="7">
    <source>
        <dbReference type="PIRSR" id="PIRSR001109-2"/>
    </source>
</evidence>
<dbReference type="Gene3D" id="3.40.50.1480">
    <property type="entry name" value="Adenosylhomocysteinase-like"/>
    <property type="match status" value="1"/>
</dbReference>
<dbReference type="InterPro" id="IPR042172">
    <property type="entry name" value="Adenosylhomocyst_ase-like_sf"/>
</dbReference>
<dbReference type="GO" id="GO:0004013">
    <property type="term" value="F:adenosylhomocysteinase activity"/>
    <property type="evidence" value="ECO:0007669"/>
    <property type="project" value="UniProtKB-UniRule"/>
</dbReference>
<dbReference type="EC" id="3.13.2.1" evidence="5"/>
<dbReference type="PANTHER" id="PTHR23420">
    <property type="entry name" value="ADENOSYLHOMOCYSTEINASE"/>
    <property type="match status" value="1"/>
</dbReference>
<dbReference type="InterPro" id="IPR036291">
    <property type="entry name" value="NAD(P)-bd_dom_sf"/>
</dbReference>
<comment type="subcellular location">
    <subcellularLocation>
        <location evidence="5">Cytoplasm</location>
    </subcellularLocation>
</comment>
<dbReference type="AlphaFoldDB" id="A0A4V2GAI9"/>
<feature type="binding site" evidence="5 6">
    <location>
        <position position="153"/>
    </location>
    <ligand>
        <name>substrate</name>
    </ligand>
</feature>
<comment type="catalytic activity">
    <reaction evidence="5 8">
        <text>S-adenosyl-L-homocysteine + H2O = L-homocysteine + adenosine</text>
        <dbReference type="Rhea" id="RHEA:21708"/>
        <dbReference type="ChEBI" id="CHEBI:15377"/>
        <dbReference type="ChEBI" id="CHEBI:16335"/>
        <dbReference type="ChEBI" id="CHEBI:57856"/>
        <dbReference type="ChEBI" id="CHEBI:58199"/>
        <dbReference type="EC" id="3.13.2.1"/>
    </reaction>
</comment>
<keyword evidence="5" id="KW-0963">Cytoplasm</keyword>
<dbReference type="UniPathway" id="UPA00314">
    <property type="reaction ID" value="UER00076"/>
</dbReference>
<evidence type="ECO:0000256" key="6">
    <source>
        <dbReference type="PIRSR" id="PIRSR001109-1"/>
    </source>
</evidence>
<keyword evidence="2 5" id="KW-0554">One-carbon metabolism</keyword>
<feature type="binding site" evidence="5 6">
    <location>
        <position position="249"/>
    </location>
    <ligand>
        <name>substrate</name>
    </ligand>
</feature>
<feature type="binding site" evidence="5">
    <location>
        <begin position="279"/>
        <end position="284"/>
    </location>
    <ligand>
        <name>NAD(+)</name>
        <dbReference type="ChEBI" id="CHEBI:57540"/>
    </ligand>
</feature>
<dbReference type="PANTHER" id="PTHR23420:SF0">
    <property type="entry name" value="ADENOSYLHOMOCYSTEINASE"/>
    <property type="match status" value="1"/>
</dbReference>
<dbReference type="GO" id="GO:0071269">
    <property type="term" value="P:L-homocysteine biosynthetic process"/>
    <property type="evidence" value="ECO:0007669"/>
    <property type="project" value="UniProtKB-UniRule"/>
</dbReference>
<accession>A0A4V2GAI9</accession>
<feature type="domain" description="S-adenosyl-L-homocysteine hydrolase NAD binding" evidence="10">
    <location>
        <begin position="250"/>
        <end position="412"/>
    </location>
</feature>
<feature type="binding site" evidence="7">
    <location>
        <position position="413"/>
    </location>
    <ligand>
        <name>NAD(+)</name>
        <dbReference type="ChEBI" id="CHEBI:57540"/>
    </ligand>
</feature>
<dbReference type="GO" id="GO:0033353">
    <property type="term" value="P:S-adenosylmethionine cycle"/>
    <property type="evidence" value="ECO:0007669"/>
    <property type="project" value="TreeGrafter"/>
</dbReference>
<feature type="binding site" evidence="5 6">
    <location>
        <position position="245"/>
    </location>
    <ligand>
        <name>substrate</name>
    </ligand>
</feature>
<dbReference type="NCBIfam" id="TIGR00936">
    <property type="entry name" value="ahcY"/>
    <property type="match status" value="1"/>
</dbReference>
<dbReference type="PROSITE" id="PS00738">
    <property type="entry name" value="ADOHCYASE_1"/>
    <property type="match status" value="1"/>
</dbReference>
<comment type="cofactor">
    <cofactor evidence="5 7 8">
        <name>NAD(+)</name>
        <dbReference type="ChEBI" id="CHEBI:57540"/>
    </cofactor>
    <text evidence="5 7 8">Binds 1 NAD(+) per subunit.</text>
</comment>
<dbReference type="FunFam" id="3.40.50.720:FF:000004">
    <property type="entry name" value="Adenosylhomocysteinase"/>
    <property type="match status" value="1"/>
</dbReference>
<comment type="caution">
    <text evidence="11">The sequence shown here is derived from an EMBL/GenBank/DDBJ whole genome shotgun (WGS) entry which is preliminary data.</text>
</comment>
<comment type="pathway">
    <text evidence="5 8">Amino-acid biosynthesis; L-homocysteine biosynthesis; L-homocysteine from S-adenosyl-L-homocysteine: step 1/1.</text>
</comment>
<dbReference type="Proteomes" id="UP000291483">
    <property type="component" value="Unassembled WGS sequence"/>
</dbReference>
<dbReference type="SMART" id="SM00996">
    <property type="entry name" value="AdoHcyase"/>
    <property type="match status" value="1"/>
</dbReference>
<dbReference type="HAMAP" id="MF_00563">
    <property type="entry name" value="AdoHcyase"/>
    <property type="match status" value="1"/>
</dbReference>
<feature type="binding site" evidence="5 6">
    <location>
        <position position="61"/>
    </location>
    <ligand>
        <name>substrate</name>
    </ligand>
</feature>
<evidence type="ECO:0000256" key="1">
    <source>
        <dbReference type="ARBA" id="ARBA00007122"/>
    </source>
</evidence>
<feature type="binding site" evidence="7">
    <location>
        <begin position="281"/>
        <end position="286"/>
    </location>
    <ligand>
        <name>NAD(+)</name>
        <dbReference type="ChEBI" id="CHEBI:57540"/>
    </ligand>
</feature>
<dbReference type="InterPro" id="IPR000043">
    <property type="entry name" value="Adenosylhomocysteinase-like"/>
</dbReference>
<dbReference type="RefSeq" id="WP_130504886.1">
    <property type="nucleotide sequence ID" value="NZ_SHLC01000001.1"/>
</dbReference>
<proteinExistence type="inferred from homology"/>
<dbReference type="PROSITE" id="PS00739">
    <property type="entry name" value="ADOHCYASE_2"/>
    <property type="match status" value="1"/>
</dbReference>
<dbReference type="InterPro" id="IPR020082">
    <property type="entry name" value="S-Ado-L-homoCys_hydrolase_CS"/>
</dbReference>
<dbReference type="CDD" id="cd00401">
    <property type="entry name" value="SAHH"/>
    <property type="match status" value="1"/>
</dbReference>
<dbReference type="Pfam" id="PF05221">
    <property type="entry name" value="AdoHcyase"/>
    <property type="match status" value="1"/>
</dbReference>
<dbReference type="SMART" id="SM00997">
    <property type="entry name" value="AdoHcyase_NAD"/>
    <property type="match status" value="1"/>
</dbReference>
<organism evidence="11 12">
    <name type="scientific">Microterricola gilva</name>
    <dbReference type="NCBI Taxonomy" id="393267"/>
    <lineage>
        <taxon>Bacteria</taxon>
        <taxon>Bacillati</taxon>
        <taxon>Actinomycetota</taxon>
        <taxon>Actinomycetes</taxon>
        <taxon>Micrococcales</taxon>
        <taxon>Microbacteriaceae</taxon>
        <taxon>Microterricola</taxon>
    </lineage>
</organism>
<dbReference type="GO" id="GO:0006730">
    <property type="term" value="P:one-carbon metabolic process"/>
    <property type="evidence" value="ECO:0007669"/>
    <property type="project" value="UniProtKB-UniRule"/>
</dbReference>
<dbReference type="NCBIfam" id="NF004005">
    <property type="entry name" value="PRK05476.2-3"/>
    <property type="match status" value="1"/>
</dbReference>
<dbReference type="SUPFAM" id="SSF52283">
    <property type="entry name" value="Formate/glycerate dehydrogenase catalytic domain-like"/>
    <property type="match status" value="1"/>
</dbReference>
<evidence type="ECO:0000256" key="8">
    <source>
        <dbReference type="RuleBase" id="RU000548"/>
    </source>
</evidence>
<protein>
    <recommendedName>
        <fullName evidence="5">Adenosylhomocysteinase</fullName>
        <ecNumber evidence="5">3.13.2.1</ecNumber>
    </recommendedName>
    <alternativeName>
        <fullName evidence="5">S-adenosyl-L-homocysteine hydrolase</fullName>
        <shortName evidence="5">AdoHcyase</shortName>
    </alternativeName>
</protein>
<dbReference type="PIRSF" id="PIRSF001109">
    <property type="entry name" value="Ad_hcy_hydrolase"/>
    <property type="match status" value="1"/>
</dbReference>
<evidence type="ECO:0000256" key="9">
    <source>
        <dbReference type="RuleBase" id="RU004166"/>
    </source>
</evidence>
<feature type="binding site" evidence="5 6">
    <location>
        <position position="215"/>
    </location>
    <ligand>
        <name>substrate</name>
    </ligand>
</feature>
<feature type="binding site" evidence="5 7">
    <location>
        <position position="302"/>
    </location>
    <ligand>
        <name>NAD(+)</name>
        <dbReference type="ChEBI" id="CHEBI:57540"/>
    </ligand>
</feature>
<gene>
    <name evidence="5" type="primary">ahcY</name>
    <name evidence="11" type="ORF">EV379_0671</name>
</gene>
<evidence type="ECO:0000256" key="3">
    <source>
        <dbReference type="ARBA" id="ARBA00022801"/>
    </source>
</evidence>
<dbReference type="EMBL" id="SHLC01000001">
    <property type="protein sequence ID" value="RZU64376.1"/>
    <property type="molecule type" value="Genomic_DNA"/>
</dbReference>
<dbReference type="GO" id="GO:0005829">
    <property type="term" value="C:cytosol"/>
    <property type="evidence" value="ECO:0007669"/>
    <property type="project" value="TreeGrafter"/>
</dbReference>
<feature type="binding site" evidence="5">
    <location>
        <position position="337"/>
    </location>
    <ligand>
        <name>NAD(+)</name>
        <dbReference type="ChEBI" id="CHEBI:57540"/>
    </ligand>
</feature>
<dbReference type="OrthoDB" id="9802717at2"/>
<dbReference type="Pfam" id="PF00670">
    <property type="entry name" value="AdoHcyase_NAD"/>
    <property type="match status" value="1"/>
</dbReference>
<name>A0A4V2GAI9_9MICO</name>
<evidence type="ECO:0000313" key="12">
    <source>
        <dbReference type="Proteomes" id="UP000291483"/>
    </source>
</evidence>
<evidence type="ECO:0000256" key="4">
    <source>
        <dbReference type="ARBA" id="ARBA00023027"/>
    </source>
</evidence>
<evidence type="ECO:0000313" key="11">
    <source>
        <dbReference type="EMBL" id="RZU64376.1"/>
    </source>
</evidence>
<sequence length="492" mass="52962">MTLAPSSALSFKVADLGLAEAGRHQLRLAENEMPGLMALRAEFGESKPLAGARIAGSLHMTVQTAVLIETLTALGAQVRWASCNIFSTQDEAAAAIAVGPAGTEAEPAGVPVFAWKGETLEEYWWCTERIFDWSAEAAAAGESWSGPNMILDDGGDATLLVHKGREFERAGAVPATTDADSSEYRVVLDTLRRSLDLSTDRWTRIAAEIKGVTEETTTGVHRLYELAAAGGLLFPAINVNDSVTKSKFDNKYGIRHSLPDGLNRATDVLMGGKVAFVVGYGDVGKGAAEALRGQGARVIVSEVDPICALQAAMDGYQVAKLDDVVGDVDIFVTCTGNFNVITVENILAMKHLAIVSNVGHFDNEIDMVSLEKLPGAVSVQIKPQVHEWRLPNGRSVLVLSEGRLMNLGNATGHPSFVMSNSFTNQVLAQIELWCYPEKYPVGVYVLPKHLDEKVARLHLDALGVQLTTLTPEQAAYIGVAVEGPYKVDHYRY</sequence>
<comment type="similarity">
    <text evidence="1 5 9">Belongs to the adenosylhomocysteinase family.</text>
</comment>
<keyword evidence="3 5" id="KW-0378">Hydrolase</keyword>
<dbReference type="SUPFAM" id="SSF51735">
    <property type="entry name" value="NAD(P)-binding Rossmann-fold domains"/>
    <property type="match status" value="1"/>
</dbReference>
<dbReference type="Gene3D" id="3.40.50.720">
    <property type="entry name" value="NAD(P)-binding Rossmann-like Domain"/>
    <property type="match status" value="1"/>
</dbReference>
<evidence type="ECO:0000256" key="2">
    <source>
        <dbReference type="ARBA" id="ARBA00022563"/>
    </source>
</evidence>
<reference evidence="11 12" key="1">
    <citation type="submission" date="2019-02" db="EMBL/GenBank/DDBJ databases">
        <title>Sequencing the genomes of 1000 actinobacteria strains.</title>
        <authorList>
            <person name="Klenk H.-P."/>
        </authorList>
    </citation>
    <scope>NUCLEOTIDE SEQUENCE [LARGE SCALE GENOMIC DNA]</scope>
    <source>
        <strain evidence="11 12">DSM 18319</strain>
    </source>
</reference>
<comment type="function">
    <text evidence="5">May play a key role in the regulation of the intracellular concentration of adenosylhomocysteine.</text>
</comment>
<keyword evidence="12" id="KW-1185">Reference proteome</keyword>
<feature type="binding site" evidence="5 7">
    <location>
        <position position="406"/>
    </location>
    <ligand>
        <name>NAD(+)</name>
        <dbReference type="ChEBI" id="CHEBI:57540"/>
    </ligand>
</feature>